<evidence type="ECO:0000259" key="20">
    <source>
        <dbReference type="PROSITE" id="PS50894"/>
    </source>
</evidence>
<keyword evidence="6 15" id="KW-0597">Phosphoprotein</keyword>
<protein>
    <recommendedName>
        <fullName evidence="3">histidine kinase</fullName>
        <ecNumber evidence="3">2.7.13.3</ecNumber>
    </recommendedName>
</protein>
<evidence type="ECO:0000256" key="1">
    <source>
        <dbReference type="ARBA" id="ARBA00000085"/>
    </source>
</evidence>
<dbReference type="SUPFAM" id="SSF55874">
    <property type="entry name" value="ATPase domain of HSP90 chaperone/DNA topoisomerase II/histidine kinase"/>
    <property type="match status" value="1"/>
</dbReference>
<evidence type="ECO:0000256" key="10">
    <source>
        <dbReference type="ARBA" id="ARBA00022840"/>
    </source>
</evidence>
<dbReference type="SMART" id="SM00387">
    <property type="entry name" value="HATPase_c"/>
    <property type="match status" value="1"/>
</dbReference>
<keyword evidence="10" id="KW-0067">ATP-binding</keyword>
<evidence type="ECO:0000256" key="4">
    <source>
        <dbReference type="ARBA" id="ARBA00022475"/>
    </source>
</evidence>
<evidence type="ECO:0000256" key="7">
    <source>
        <dbReference type="ARBA" id="ARBA00022679"/>
    </source>
</evidence>
<dbReference type="PROSITE" id="PS50109">
    <property type="entry name" value="HIS_KIN"/>
    <property type="match status" value="1"/>
</dbReference>
<sequence>MLLPRAVMPSVSTVFLRSARNLGVFLLFLLLLAAPALATVLPQAERGVLDLRGWYADLDGPVSLDGEWLVSWDRLAGEESLNPLPEPDGRAWVPFALPAIWNGAERPDGQAMGGMGAATFRLKILLPPGMPPLTLKMPPVNSAMRVWVDGRPVAAAGVPALTAAQEQPGAVSRFVTLHGGQRVVELAVEVSNHFHFEGGIGRTIFLDANGGLARLWQRQLMTNAGALMSLSLMALFIAAFLRRRLSAAPLFLVMLLAACAMRLICTSELLRVFFPGVSEVWAYRLEYLPIYMFYPIYYHLLRELFPGCLHQGVGRAMMAVAVPGMFLVLVTEPAQFTRLRDVASLLLVLSAIYFAWRLAVAALRRHAGALLLGAGALAFLGSVVHDALMYAHFFESIDLVPYGALMFLFSHALVLGRRVETAFLNERRLSQELAALNEGLERQIAERTRALSDKSATLERFLANLSHEVRTPLNAVLGMVRVIRREGPTDRLDERLRVADGAGRHLVSMLDTILDLSRLEAGRMELHPQPTDVVALVEDAVALMRAGAEEKGLALSLTVSGMGAARFWIDPLRLRQIVLNLLSNAVKFTERGGVDVTLTAEPAPPGLGSGTVTLCLIVADSGPGVPRAAQAVIFEPFHRLEGHRLEGSRRDGAGLGLAIVNGLVGLMGGEVGLSGRAGGGSVFTVSLPTRPLPVADPSPGRAAPMPVPGSLDILVVEDAPENQAILHEYLAPGGHRAVYVDSGEEALAVLAGRGVDVVLLDMRLPGIDGVEVTRRIRALPDAERALVPVIAVTANSSAEDRAAYLEAGVDEVVAKPVDPDALQDALARHAPSGSFPSGFSQPGSLPFAPPDAPPDSLRRTPVPAVLTGADRARLMERFAQACREVLAVLEAAETTPRRIADAAHRMKGSGATYGFPEVSMAARALEKSALAVEDGSGGPASMQGDAAALRDRLRAALRAIEKGEAGLR</sequence>
<keyword evidence="5" id="KW-0997">Cell inner membrane</keyword>
<evidence type="ECO:0000256" key="15">
    <source>
        <dbReference type="PROSITE-ProRule" id="PRU00169"/>
    </source>
</evidence>
<dbReference type="EC" id="2.7.13.3" evidence="3"/>
<keyword evidence="9" id="KW-0418">Kinase</keyword>
<dbReference type="InterPro" id="IPR011623">
    <property type="entry name" value="7TMR_DISM_rcpt_extracell_dom1"/>
</dbReference>
<dbReference type="InterPro" id="IPR008207">
    <property type="entry name" value="Sig_transdc_His_kin_Hpt_dom"/>
</dbReference>
<evidence type="ECO:0000256" key="9">
    <source>
        <dbReference type="ARBA" id="ARBA00022777"/>
    </source>
</evidence>
<dbReference type="CDD" id="cd00082">
    <property type="entry name" value="HisKA"/>
    <property type="match status" value="1"/>
</dbReference>
<dbReference type="Gene3D" id="1.20.120.160">
    <property type="entry name" value="HPT domain"/>
    <property type="match status" value="1"/>
</dbReference>
<comment type="caution">
    <text evidence="21">The sequence shown here is derived from an EMBL/GenBank/DDBJ whole genome shotgun (WGS) entry which is preliminary data.</text>
</comment>
<evidence type="ECO:0000259" key="18">
    <source>
        <dbReference type="PROSITE" id="PS50109"/>
    </source>
</evidence>
<dbReference type="InterPro" id="IPR036097">
    <property type="entry name" value="HisK_dim/P_sf"/>
</dbReference>
<evidence type="ECO:0000256" key="17">
    <source>
        <dbReference type="SAM" id="Phobius"/>
    </source>
</evidence>
<keyword evidence="22" id="KW-1185">Reference proteome</keyword>
<keyword evidence="4" id="KW-1003">Cell membrane</keyword>
<dbReference type="InterPro" id="IPR005467">
    <property type="entry name" value="His_kinase_dom"/>
</dbReference>
<keyword evidence="7" id="KW-0808">Transferase</keyword>
<dbReference type="SUPFAM" id="SSF47384">
    <property type="entry name" value="Homodimeric domain of signal transducing histidine kinase"/>
    <property type="match status" value="1"/>
</dbReference>
<dbReference type="SUPFAM" id="SSF47226">
    <property type="entry name" value="Histidine-containing phosphotransfer domain, HPT domain"/>
    <property type="match status" value="1"/>
</dbReference>
<dbReference type="InterPro" id="IPR001789">
    <property type="entry name" value="Sig_transdc_resp-reg_receiver"/>
</dbReference>
<feature type="compositionally biased region" description="Low complexity" evidence="16">
    <location>
        <begin position="831"/>
        <end position="846"/>
    </location>
</feature>
<dbReference type="InterPro" id="IPR036890">
    <property type="entry name" value="HATPase_C_sf"/>
</dbReference>
<dbReference type="PROSITE" id="PS50110">
    <property type="entry name" value="RESPONSE_REGULATORY"/>
    <property type="match status" value="1"/>
</dbReference>
<dbReference type="Pfam" id="PF00512">
    <property type="entry name" value="HisKA"/>
    <property type="match status" value="1"/>
</dbReference>
<feature type="domain" description="HPt" evidence="20">
    <location>
        <begin position="863"/>
        <end position="968"/>
    </location>
</feature>
<dbReference type="Gene3D" id="1.10.287.130">
    <property type="match status" value="1"/>
</dbReference>
<evidence type="ECO:0000256" key="13">
    <source>
        <dbReference type="ARBA" id="ARBA00023136"/>
    </source>
</evidence>
<dbReference type="SMART" id="SM00448">
    <property type="entry name" value="REC"/>
    <property type="match status" value="1"/>
</dbReference>
<dbReference type="InterPro" id="IPR036641">
    <property type="entry name" value="HPT_dom_sf"/>
</dbReference>
<comment type="subcellular location">
    <subcellularLocation>
        <location evidence="2">Cell inner membrane</location>
        <topology evidence="2">Multi-pass membrane protein</topology>
    </subcellularLocation>
</comment>
<organism evidence="21 22">
    <name type="scientific">Azospirillum isscasi</name>
    <dbReference type="NCBI Taxonomy" id="3053926"/>
    <lineage>
        <taxon>Bacteria</taxon>
        <taxon>Pseudomonadati</taxon>
        <taxon>Pseudomonadota</taxon>
        <taxon>Alphaproteobacteria</taxon>
        <taxon>Rhodospirillales</taxon>
        <taxon>Azospirillaceae</taxon>
        <taxon>Azospirillum</taxon>
    </lineage>
</organism>
<evidence type="ECO:0000256" key="5">
    <source>
        <dbReference type="ARBA" id="ARBA00022519"/>
    </source>
</evidence>
<evidence type="ECO:0000313" key="22">
    <source>
        <dbReference type="Proteomes" id="UP001227317"/>
    </source>
</evidence>
<dbReference type="InterPro" id="IPR008979">
    <property type="entry name" value="Galactose-bd-like_sf"/>
</dbReference>
<keyword evidence="12" id="KW-0902">Two-component regulatory system</keyword>
<evidence type="ECO:0000313" key="21">
    <source>
        <dbReference type="EMBL" id="MDQ2106471.1"/>
    </source>
</evidence>
<evidence type="ECO:0000256" key="11">
    <source>
        <dbReference type="ARBA" id="ARBA00022989"/>
    </source>
</evidence>
<dbReference type="InterPro" id="IPR003661">
    <property type="entry name" value="HisK_dim/P_dom"/>
</dbReference>
<dbReference type="Pfam" id="PF01627">
    <property type="entry name" value="Hpt"/>
    <property type="match status" value="1"/>
</dbReference>
<keyword evidence="13 17" id="KW-0472">Membrane</keyword>
<dbReference type="SUPFAM" id="SSF52172">
    <property type="entry name" value="CheY-like"/>
    <property type="match status" value="1"/>
</dbReference>
<proteinExistence type="predicted"/>
<evidence type="ECO:0000256" key="16">
    <source>
        <dbReference type="SAM" id="MobiDB-lite"/>
    </source>
</evidence>
<evidence type="ECO:0000256" key="8">
    <source>
        <dbReference type="ARBA" id="ARBA00022692"/>
    </source>
</evidence>
<dbReference type="SMART" id="SM00388">
    <property type="entry name" value="HisKA"/>
    <property type="match status" value="1"/>
</dbReference>
<dbReference type="PANTHER" id="PTHR43047:SF72">
    <property type="entry name" value="OSMOSENSING HISTIDINE PROTEIN KINASE SLN1"/>
    <property type="match status" value="1"/>
</dbReference>
<feature type="transmembrane region" description="Helical" evidence="17">
    <location>
        <begin position="248"/>
        <end position="274"/>
    </location>
</feature>
<name>A0ABU0WQF4_9PROT</name>
<dbReference type="SUPFAM" id="SSF49785">
    <property type="entry name" value="Galactose-binding domain-like"/>
    <property type="match status" value="1"/>
</dbReference>
<keyword evidence="8 17" id="KW-0812">Transmembrane</keyword>
<dbReference type="InterPro" id="IPR004358">
    <property type="entry name" value="Sig_transdc_His_kin-like_C"/>
</dbReference>
<comment type="catalytic activity">
    <reaction evidence="1">
        <text>ATP + protein L-histidine = ADP + protein N-phospho-L-histidine.</text>
        <dbReference type="EC" id="2.7.13.3"/>
    </reaction>
</comment>
<feature type="transmembrane region" description="Helical" evidence="17">
    <location>
        <begin position="280"/>
        <end position="300"/>
    </location>
</feature>
<accession>A0ABU0WQF4</accession>
<evidence type="ECO:0000256" key="6">
    <source>
        <dbReference type="ARBA" id="ARBA00022553"/>
    </source>
</evidence>
<feature type="transmembrane region" description="Helical" evidence="17">
    <location>
        <begin position="312"/>
        <end position="330"/>
    </location>
</feature>
<keyword evidence="10" id="KW-0547">Nucleotide-binding</keyword>
<dbReference type="InterPro" id="IPR003594">
    <property type="entry name" value="HATPase_dom"/>
</dbReference>
<feature type="domain" description="Response regulatory" evidence="19">
    <location>
        <begin position="712"/>
        <end position="830"/>
    </location>
</feature>
<feature type="transmembrane region" description="Helical" evidence="17">
    <location>
        <begin position="370"/>
        <end position="393"/>
    </location>
</feature>
<dbReference type="Pfam" id="PF02518">
    <property type="entry name" value="HATPase_c"/>
    <property type="match status" value="1"/>
</dbReference>
<dbReference type="Gene3D" id="2.60.120.260">
    <property type="entry name" value="Galactose-binding domain-like"/>
    <property type="match status" value="1"/>
</dbReference>
<evidence type="ECO:0000256" key="2">
    <source>
        <dbReference type="ARBA" id="ARBA00004429"/>
    </source>
</evidence>
<dbReference type="Pfam" id="PF00072">
    <property type="entry name" value="Response_reg"/>
    <property type="match status" value="1"/>
</dbReference>
<feature type="region of interest" description="Disordered" evidence="16">
    <location>
        <begin position="828"/>
        <end position="861"/>
    </location>
</feature>
<evidence type="ECO:0000259" key="19">
    <source>
        <dbReference type="PROSITE" id="PS50110"/>
    </source>
</evidence>
<dbReference type="Pfam" id="PF07695">
    <property type="entry name" value="7TMR-DISM_7TM"/>
    <property type="match status" value="1"/>
</dbReference>
<reference evidence="21 22" key="1">
    <citation type="submission" date="2023-06" db="EMBL/GenBank/DDBJ databases">
        <title>Azospirillum isscasensis sp.nov, a bacterium isolated from rhizosphere soil of rice.</title>
        <authorList>
            <person name="Wang H."/>
        </authorList>
    </citation>
    <scope>NUCLEOTIDE SEQUENCE [LARGE SCALE GENOMIC DNA]</scope>
    <source>
        <strain evidence="21 22">C340-1</strain>
    </source>
</reference>
<feature type="transmembrane region" description="Helical" evidence="17">
    <location>
        <begin position="342"/>
        <end position="363"/>
    </location>
</feature>
<feature type="domain" description="Histidine kinase" evidence="18">
    <location>
        <begin position="464"/>
        <end position="691"/>
    </location>
</feature>
<dbReference type="PANTHER" id="PTHR43047">
    <property type="entry name" value="TWO-COMPONENT HISTIDINE PROTEIN KINASE"/>
    <property type="match status" value="1"/>
</dbReference>
<gene>
    <name evidence="21" type="ORF">QSG27_27530</name>
</gene>
<dbReference type="CDD" id="cd00088">
    <property type="entry name" value="HPT"/>
    <property type="match status" value="1"/>
</dbReference>
<dbReference type="InterPro" id="IPR011006">
    <property type="entry name" value="CheY-like_superfamily"/>
</dbReference>
<evidence type="ECO:0000256" key="3">
    <source>
        <dbReference type="ARBA" id="ARBA00012438"/>
    </source>
</evidence>
<dbReference type="EMBL" id="JAUJFI010000252">
    <property type="protein sequence ID" value="MDQ2106471.1"/>
    <property type="molecule type" value="Genomic_DNA"/>
</dbReference>
<dbReference type="Gene3D" id="3.40.50.2300">
    <property type="match status" value="1"/>
</dbReference>
<evidence type="ECO:0000256" key="14">
    <source>
        <dbReference type="PROSITE-ProRule" id="PRU00110"/>
    </source>
</evidence>
<dbReference type="CDD" id="cd17546">
    <property type="entry name" value="REC_hyHK_CKI1_RcsC-like"/>
    <property type="match status" value="1"/>
</dbReference>
<feature type="modified residue" description="4-aspartylphosphate" evidence="15">
    <location>
        <position position="761"/>
    </location>
</feature>
<dbReference type="PROSITE" id="PS50894">
    <property type="entry name" value="HPT"/>
    <property type="match status" value="1"/>
</dbReference>
<dbReference type="Gene3D" id="3.30.565.10">
    <property type="entry name" value="Histidine kinase-like ATPase, C-terminal domain"/>
    <property type="match status" value="1"/>
</dbReference>
<evidence type="ECO:0000256" key="12">
    <source>
        <dbReference type="ARBA" id="ARBA00023012"/>
    </source>
</evidence>
<feature type="modified residue" description="Phosphohistidine" evidence="14">
    <location>
        <position position="904"/>
    </location>
</feature>
<keyword evidence="11 17" id="KW-1133">Transmembrane helix</keyword>
<feature type="transmembrane region" description="Helical" evidence="17">
    <location>
        <begin position="220"/>
        <end position="241"/>
    </location>
</feature>
<dbReference type="PRINTS" id="PR00344">
    <property type="entry name" value="BCTRLSENSOR"/>
</dbReference>
<dbReference type="Proteomes" id="UP001227317">
    <property type="component" value="Unassembled WGS sequence"/>
</dbReference>